<dbReference type="AlphaFoldDB" id="A0A1I1DWJ6"/>
<sequence length="371" mass="41408">MHSRKTLGQYLREHREQKNMSLDEVARETNIAKKYIEALENDEYSFFPAEMYVTGFLSAYIEFLEIDRDFVLSMYQRVITKEQEVPLEELYALHRTDGKLKKVVTIIALILPIFILVLILVLSSSNKTNIKSSKNDTIYSNPKSMVLDINVEDLPSNNEFTVGVNDEIRILNNNLVTILMFLGHGKAKNQIVFRLGSNQYTQKSGDILNADLTGDGNNDLGIEFINVNDQQVSFSLTVKKQNIQNAPSDGTQNSNFSLAPYINAIQNEVVIGPVNGVSKFTVKINADRPAWLEYKADNATPVQTLLSAGQTTTFTFTDGLALLLGNAGAVTISFGELTNVIKGGAPGESSYSVFYKKFDQGSYQLFRARLK</sequence>
<name>A0A1I1DWJ6_BREAD</name>
<dbReference type="InterPro" id="IPR001387">
    <property type="entry name" value="Cro/C1-type_HTH"/>
</dbReference>
<protein>
    <recommendedName>
        <fullName evidence="2">HTH cro/C1-type domain-containing protein</fullName>
    </recommendedName>
</protein>
<evidence type="ECO:0000256" key="1">
    <source>
        <dbReference type="SAM" id="Phobius"/>
    </source>
</evidence>
<proteinExistence type="predicted"/>
<dbReference type="SUPFAM" id="SSF47413">
    <property type="entry name" value="lambda repressor-like DNA-binding domains"/>
    <property type="match status" value="1"/>
</dbReference>
<evidence type="ECO:0000259" key="2">
    <source>
        <dbReference type="PROSITE" id="PS50943"/>
    </source>
</evidence>
<dbReference type="PROSITE" id="PS50943">
    <property type="entry name" value="HTH_CROC1"/>
    <property type="match status" value="1"/>
</dbReference>
<accession>A0A1I1DWJ6</accession>
<keyword evidence="1" id="KW-1133">Transmembrane helix</keyword>
<dbReference type="RefSeq" id="WP_092318879.1">
    <property type="nucleotide sequence ID" value="NZ_FOKY01000004.1"/>
</dbReference>
<dbReference type="InterPro" id="IPR025194">
    <property type="entry name" value="RodZ-like_C"/>
</dbReference>
<feature type="transmembrane region" description="Helical" evidence="1">
    <location>
        <begin position="103"/>
        <end position="122"/>
    </location>
</feature>
<dbReference type="Proteomes" id="UP000240042">
    <property type="component" value="Unassembled WGS sequence"/>
</dbReference>
<keyword evidence="1" id="KW-0812">Transmembrane</keyword>
<dbReference type="STRING" id="34097.SAMN02745150_00806"/>
<organism evidence="3 4">
    <name type="scientific">Brevinema andersonii</name>
    <dbReference type="NCBI Taxonomy" id="34097"/>
    <lineage>
        <taxon>Bacteria</taxon>
        <taxon>Pseudomonadati</taxon>
        <taxon>Spirochaetota</taxon>
        <taxon>Spirochaetia</taxon>
        <taxon>Brevinematales</taxon>
        <taxon>Brevinemataceae</taxon>
        <taxon>Brevinema</taxon>
    </lineage>
</organism>
<dbReference type="InterPro" id="IPR050400">
    <property type="entry name" value="Bact_Cytoskel_RodZ"/>
</dbReference>
<dbReference type="Pfam" id="PF13464">
    <property type="entry name" value="RodZ_C"/>
    <property type="match status" value="1"/>
</dbReference>
<dbReference type="Pfam" id="PF13413">
    <property type="entry name" value="HTH_25"/>
    <property type="match status" value="1"/>
</dbReference>
<dbReference type="EMBL" id="FOKY01000004">
    <property type="protein sequence ID" value="SFB78782.1"/>
    <property type="molecule type" value="Genomic_DNA"/>
</dbReference>
<dbReference type="PANTHER" id="PTHR34475:SF1">
    <property type="entry name" value="CYTOSKELETON PROTEIN RODZ"/>
    <property type="match status" value="1"/>
</dbReference>
<dbReference type="Gene3D" id="1.10.260.40">
    <property type="entry name" value="lambda repressor-like DNA-binding domains"/>
    <property type="match status" value="1"/>
</dbReference>
<dbReference type="GO" id="GO:0003677">
    <property type="term" value="F:DNA binding"/>
    <property type="evidence" value="ECO:0007669"/>
    <property type="project" value="InterPro"/>
</dbReference>
<keyword evidence="1" id="KW-0472">Membrane</keyword>
<keyword evidence="4" id="KW-1185">Reference proteome</keyword>
<dbReference type="PANTHER" id="PTHR34475">
    <property type="match status" value="1"/>
</dbReference>
<gene>
    <name evidence="3" type="ORF">SAMN02745150_00806</name>
</gene>
<dbReference type="CDD" id="cd00093">
    <property type="entry name" value="HTH_XRE"/>
    <property type="match status" value="1"/>
</dbReference>
<dbReference type="InterPro" id="IPR010982">
    <property type="entry name" value="Lambda_DNA-bd_dom_sf"/>
</dbReference>
<evidence type="ECO:0000313" key="4">
    <source>
        <dbReference type="Proteomes" id="UP000240042"/>
    </source>
</evidence>
<reference evidence="4" key="1">
    <citation type="submission" date="2016-10" db="EMBL/GenBank/DDBJ databases">
        <authorList>
            <person name="Varghese N."/>
            <person name="Submissions S."/>
        </authorList>
    </citation>
    <scope>NUCLEOTIDE SEQUENCE [LARGE SCALE GENOMIC DNA]</scope>
    <source>
        <strain evidence="4">ATCC 43811</strain>
    </source>
</reference>
<dbReference type="OrthoDB" id="9797543at2"/>
<evidence type="ECO:0000313" key="3">
    <source>
        <dbReference type="EMBL" id="SFB78782.1"/>
    </source>
</evidence>
<feature type="domain" description="HTH cro/C1-type" evidence="2">
    <location>
        <begin position="11"/>
        <end position="45"/>
    </location>
</feature>
<dbReference type="SMART" id="SM00530">
    <property type="entry name" value="HTH_XRE"/>
    <property type="match status" value="1"/>
</dbReference>